<keyword evidence="2" id="KW-0812">Transmembrane</keyword>
<dbReference type="EMBL" id="VLNR01000002">
    <property type="protein sequence ID" value="TSE11359.1"/>
    <property type="molecule type" value="Genomic_DNA"/>
</dbReference>
<feature type="transmembrane region" description="Helical" evidence="2">
    <location>
        <begin position="20"/>
        <end position="43"/>
    </location>
</feature>
<dbReference type="Proteomes" id="UP000318833">
    <property type="component" value="Unassembled WGS sequence"/>
</dbReference>
<feature type="region of interest" description="Disordered" evidence="1">
    <location>
        <begin position="75"/>
        <end position="99"/>
    </location>
</feature>
<evidence type="ECO:0000256" key="2">
    <source>
        <dbReference type="SAM" id="Phobius"/>
    </source>
</evidence>
<protein>
    <submittedName>
        <fullName evidence="3">Uncharacterized protein</fullName>
    </submittedName>
</protein>
<evidence type="ECO:0000256" key="1">
    <source>
        <dbReference type="SAM" id="MobiDB-lite"/>
    </source>
</evidence>
<keyword evidence="2" id="KW-0472">Membrane</keyword>
<keyword evidence="4" id="KW-1185">Reference proteome</keyword>
<accession>A0A554VRT9</accession>
<dbReference type="AlphaFoldDB" id="A0A554VRT9"/>
<reference evidence="3 4" key="1">
    <citation type="submission" date="2019-07" db="EMBL/GenBank/DDBJ databases">
        <title>The draft genome sequence of Aquimarina algiphila M91.</title>
        <authorList>
            <person name="Meng X."/>
        </authorList>
    </citation>
    <scope>NUCLEOTIDE SEQUENCE [LARGE SCALE GENOMIC DNA]</scope>
    <source>
        <strain evidence="3 4">M91</strain>
    </source>
</reference>
<feature type="transmembrane region" description="Helical" evidence="2">
    <location>
        <begin position="49"/>
        <end position="72"/>
    </location>
</feature>
<dbReference type="RefSeq" id="WP_109436961.1">
    <property type="nucleotide sequence ID" value="NZ_CANLFO010000005.1"/>
</dbReference>
<name>A0A554VRT9_9FLAO</name>
<organism evidence="3 4">
    <name type="scientific">Aquimarina algiphila</name>
    <dbReference type="NCBI Taxonomy" id="2047982"/>
    <lineage>
        <taxon>Bacteria</taxon>
        <taxon>Pseudomonadati</taxon>
        <taxon>Bacteroidota</taxon>
        <taxon>Flavobacteriia</taxon>
        <taxon>Flavobacteriales</taxon>
        <taxon>Flavobacteriaceae</taxon>
        <taxon>Aquimarina</taxon>
    </lineage>
</organism>
<evidence type="ECO:0000313" key="3">
    <source>
        <dbReference type="EMBL" id="TSE11359.1"/>
    </source>
</evidence>
<proteinExistence type="predicted"/>
<dbReference type="OrthoDB" id="1099872at2"/>
<sequence length="135" mass="15544">MTNFFKHKMRSKSLGEIIGWVILGVLAVVGLAILFGFVIMWLWNWLMPVIFGLPLLTYWQAVGLYILFKIILGSSGGGGKSHKSSKHSKSSCKKEPKSEFSKWKYYDDFWKEEGDRAYKEYVERMSNDTSSDSEE</sequence>
<gene>
    <name evidence="3" type="ORF">FOF46_01640</name>
</gene>
<feature type="compositionally biased region" description="Basic residues" evidence="1">
    <location>
        <begin position="80"/>
        <end position="91"/>
    </location>
</feature>
<evidence type="ECO:0000313" key="4">
    <source>
        <dbReference type="Proteomes" id="UP000318833"/>
    </source>
</evidence>
<keyword evidence="2" id="KW-1133">Transmembrane helix</keyword>
<comment type="caution">
    <text evidence="3">The sequence shown here is derived from an EMBL/GenBank/DDBJ whole genome shotgun (WGS) entry which is preliminary data.</text>
</comment>